<dbReference type="GO" id="GO:0034450">
    <property type="term" value="F:ubiquitin-ubiquitin ligase activity"/>
    <property type="evidence" value="ECO:0007669"/>
    <property type="project" value="InterPro"/>
</dbReference>
<comment type="subcellular location">
    <subcellularLocation>
        <location evidence="2">Cytoplasm</location>
    </subcellularLocation>
</comment>
<comment type="caution">
    <text evidence="13">The sequence shown here is derived from an EMBL/GenBank/DDBJ whole genome shotgun (WGS) entry which is preliminary data.</text>
</comment>
<dbReference type="GO" id="GO:0000151">
    <property type="term" value="C:ubiquitin ligase complex"/>
    <property type="evidence" value="ECO:0007669"/>
    <property type="project" value="InterPro"/>
</dbReference>
<name>A0A0C2JRL9_THEKT</name>
<evidence type="ECO:0000256" key="8">
    <source>
        <dbReference type="ARBA" id="ARBA00022786"/>
    </source>
</evidence>
<dbReference type="UniPathway" id="UPA00143"/>
<dbReference type="GO" id="GO:0005634">
    <property type="term" value="C:nucleus"/>
    <property type="evidence" value="ECO:0007669"/>
    <property type="project" value="TreeGrafter"/>
</dbReference>
<evidence type="ECO:0000256" key="11">
    <source>
        <dbReference type="ARBA" id="ARBA00040077"/>
    </source>
</evidence>
<dbReference type="InterPro" id="IPR013083">
    <property type="entry name" value="Znf_RING/FYVE/PHD"/>
</dbReference>
<dbReference type="GO" id="GO:0000209">
    <property type="term" value="P:protein polyubiquitination"/>
    <property type="evidence" value="ECO:0007669"/>
    <property type="project" value="TreeGrafter"/>
</dbReference>
<keyword evidence="7" id="KW-0808">Transferase</keyword>
<dbReference type="EC" id="2.3.2.27" evidence="5"/>
<dbReference type="GO" id="GO:0006511">
    <property type="term" value="P:ubiquitin-dependent protein catabolic process"/>
    <property type="evidence" value="ECO:0007669"/>
    <property type="project" value="InterPro"/>
</dbReference>
<sequence>MVDRIAAMLNYFLRQLVGEKKKDLKVRDMDKLNFQPKELVKFICQIFVDLTNNEAFCKAVCSDTRSFTADLPDLALNVLKIIGADPILVENFQNCKERLLQYYGRSDLSEPDGDEIPDEFLDPISYTLMRDPVMLPASKVIVDRSTITKHLLR</sequence>
<evidence type="ECO:0000256" key="6">
    <source>
        <dbReference type="ARBA" id="ARBA00022490"/>
    </source>
</evidence>
<dbReference type="AlphaFoldDB" id="A0A0C2JRL9"/>
<evidence type="ECO:0000256" key="7">
    <source>
        <dbReference type="ARBA" id="ARBA00022679"/>
    </source>
</evidence>
<comment type="function">
    <text evidence="10">Ubiquitin-protein ligase that probably functions as an E3 ligase in conjunction with specific E1 and E2 ligases. May also function as an E4 ligase mediating the assembly of polyubiquitin chains on substrates ubiquitinated by another E3 ubiquitin ligase. Mediates 'Lys-48'-linked polyubiquitination of substrates.</text>
</comment>
<evidence type="ECO:0000256" key="1">
    <source>
        <dbReference type="ARBA" id="ARBA00000900"/>
    </source>
</evidence>
<evidence type="ECO:0000259" key="12">
    <source>
        <dbReference type="PROSITE" id="PS51698"/>
    </source>
</evidence>
<dbReference type="OMA" id="NNEAFCK"/>
<evidence type="ECO:0000256" key="3">
    <source>
        <dbReference type="ARBA" id="ARBA00004906"/>
    </source>
</evidence>
<evidence type="ECO:0000256" key="10">
    <source>
        <dbReference type="ARBA" id="ARBA00037624"/>
    </source>
</evidence>
<dbReference type="Proteomes" id="UP000031668">
    <property type="component" value="Unassembled WGS sequence"/>
</dbReference>
<dbReference type="GO" id="GO:0036503">
    <property type="term" value="P:ERAD pathway"/>
    <property type="evidence" value="ECO:0007669"/>
    <property type="project" value="InterPro"/>
</dbReference>
<dbReference type="PROSITE" id="PS51698">
    <property type="entry name" value="U_BOX"/>
    <property type="match status" value="1"/>
</dbReference>
<dbReference type="InterPro" id="IPR045132">
    <property type="entry name" value="UBE4"/>
</dbReference>
<dbReference type="InterPro" id="IPR003613">
    <property type="entry name" value="Ubox_domain"/>
</dbReference>
<accession>A0A0C2JRL9</accession>
<dbReference type="SUPFAM" id="SSF57850">
    <property type="entry name" value="RING/U-box"/>
    <property type="match status" value="1"/>
</dbReference>
<keyword evidence="14" id="KW-1185">Reference proteome</keyword>
<comment type="similarity">
    <text evidence="4">Belongs to the ubiquitin conjugation factor E4 family.</text>
</comment>
<feature type="domain" description="U-box" evidence="12">
    <location>
        <begin position="115"/>
        <end position="153"/>
    </location>
</feature>
<dbReference type="GO" id="GO:0005737">
    <property type="term" value="C:cytoplasm"/>
    <property type="evidence" value="ECO:0007669"/>
    <property type="project" value="UniProtKB-SubCell"/>
</dbReference>
<protein>
    <recommendedName>
        <fullName evidence="11">Ubiquitin conjugation factor E4 A</fullName>
        <ecNumber evidence="5">2.3.2.27</ecNumber>
    </recommendedName>
</protein>
<comment type="pathway">
    <text evidence="3">Protein modification; protein ubiquitination.</text>
</comment>
<dbReference type="Pfam" id="PF04564">
    <property type="entry name" value="U-box"/>
    <property type="match status" value="1"/>
</dbReference>
<dbReference type="OrthoDB" id="6019619at2759"/>
<dbReference type="InterPro" id="IPR019474">
    <property type="entry name" value="Ub_conjug_fac_E4_core"/>
</dbReference>
<evidence type="ECO:0000256" key="5">
    <source>
        <dbReference type="ARBA" id="ARBA00012483"/>
    </source>
</evidence>
<reference evidence="13 14" key="1">
    <citation type="journal article" date="2014" name="Genome Biol. Evol.">
        <title>The genome of the myxosporean Thelohanellus kitauei shows adaptations to nutrient acquisition within its fish host.</title>
        <authorList>
            <person name="Yang Y."/>
            <person name="Xiong J."/>
            <person name="Zhou Z."/>
            <person name="Huo F."/>
            <person name="Miao W."/>
            <person name="Ran C."/>
            <person name="Liu Y."/>
            <person name="Zhang J."/>
            <person name="Feng J."/>
            <person name="Wang M."/>
            <person name="Wang M."/>
            <person name="Wang L."/>
            <person name="Yao B."/>
        </authorList>
    </citation>
    <scope>NUCLEOTIDE SEQUENCE [LARGE SCALE GENOMIC DNA]</scope>
    <source>
        <strain evidence="13">Wuqing</strain>
    </source>
</reference>
<keyword evidence="6" id="KW-0963">Cytoplasm</keyword>
<keyword evidence="9" id="KW-0007">Acetylation</keyword>
<evidence type="ECO:0000313" key="13">
    <source>
        <dbReference type="EMBL" id="KII72053.1"/>
    </source>
</evidence>
<dbReference type="PANTHER" id="PTHR13931:SF16">
    <property type="entry name" value="UBIQUITIN CONJUGATION FACTOR E4 A"/>
    <property type="match status" value="1"/>
</dbReference>
<dbReference type="EMBL" id="JWZT01001428">
    <property type="protein sequence ID" value="KII72053.1"/>
    <property type="molecule type" value="Genomic_DNA"/>
</dbReference>
<evidence type="ECO:0000256" key="9">
    <source>
        <dbReference type="ARBA" id="ARBA00022990"/>
    </source>
</evidence>
<evidence type="ECO:0000256" key="2">
    <source>
        <dbReference type="ARBA" id="ARBA00004496"/>
    </source>
</evidence>
<evidence type="ECO:0000256" key="4">
    <source>
        <dbReference type="ARBA" id="ARBA00007434"/>
    </source>
</evidence>
<dbReference type="Pfam" id="PF10408">
    <property type="entry name" value="Ufd2P_core"/>
    <property type="match status" value="1"/>
</dbReference>
<dbReference type="Gene3D" id="3.30.40.10">
    <property type="entry name" value="Zinc/RING finger domain, C3HC4 (zinc finger)"/>
    <property type="match status" value="1"/>
</dbReference>
<comment type="catalytic activity">
    <reaction evidence="1">
        <text>S-ubiquitinyl-[E2 ubiquitin-conjugating enzyme]-L-cysteine + [acceptor protein]-L-lysine = [E2 ubiquitin-conjugating enzyme]-L-cysteine + N(6)-ubiquitinyl-[acceptor protein]-L-lysine.</text>
        <dbReference type="EC" id="2.3.2.27"/>
    </reaction>
</comment>
<organism evidence="13 14">
    <name type="scientific">Thelohanellus kitauei</name>
    <name type="common">Myxosporean</name>
    <dbReference type="NCBI Taxonomy" id="669202"/>
    <lineage>
        <taxon>Eukaryota</taxon>
        <taxon>Metazoa</taxon>
        <taxon>Cnidaria</taxon>
        <taxon>Myxozoa</taxon>
        <taxon>Myxosporea</taxon>
        <taxon>Bivalvulida</taxon>
        <taxon>Platysporina</taxon>
        <taxon>Myxobolidae</taxon>
        <taxon>Thelohanellus</taxon>
    </lineage>
</organism>
<gene>
    <name evidence="13" type="ORF">RF11_16516</name>
</gene>
<keyword evidence="8" id="KW-0833">Ubl conjugation pathway</keyword>
<proteinExistence type="inferred from homology"/>
<evidence type="ECO:0000313" key="14">
    <source>
        <dbReference type="Proteomes" id="UP000031668"/>
    </source>
</evidence>
<dbReference type="PANTHER" id="PTHR13931">
    <property type="entry name" value="UBIQUITINATION FACTOR E4"/>
    <property type="match status" value="1"/>
</dbReference>